<dbReference type="Proteomes" id="UP000187412">
    <property type="component" value="Unassembled WGS sequence"/>
</dbReference>
<protein>
    <recommendedName>
        <fullName evidence="7">Glycerol dehydrogenase</fullName>
        <ecNumber evidence="6">1.1.1.6</ecNumber>
    </recommendedName>
</protein>
<evidence type="ECO:0000256" key="8">
    <source>
        <dbReference type="ARBA" id="ARBA00049006"/>
    </source>
</evidence>
<evidence type="ECO:0000256" key="7">
    <source>
        <dbReference type="ARBA" id="ARBA00040132"/>
    </source>
</evidence>
<dbReference type="SUPFAM" id="SSF56796">
    <property type="entry name" value="Dehydroquinate synthase-like"/>
    <property type="match status" value="1"/>
</dbReference>
<organism evidence="10 11">
    <name type="scientific">Paenibacillus borealis</name>
    <dbReference type="NCBI Taxonomy" id="160799"/>
    <lineage>
        <taxon>Bacteria</taxon>
        <taxon>Bacillati</taxon>
        <taxon>Bacillota</taxon>
        <taxon>Bacilli</taxon>
        <taxon>Bacillales</taxon>
        <taxon>Paenibacillaceae</taxon>
        <taxon>Paenibacillus</taxon>
    </lineage>
</organism>
<keyword evidence="4" id="KW-0520">NAD</keyword>
<dbReference type="CDD" id="cd08170">
    <property type="entry name" value="GlyDH"/>
    <property type="match status" value="1"/>
</dbReference>
<dbReference type="Pfam" id="PF00465">
    <property type="entry name" value="Fe-ADH"/>
    <property type="match status" value="1"/>
</dbReference>
<evidence type="ECO:0000256" key="1">
    <source>
        <dbReference type="ARBA" id="ARBA00007358"/>
    </source>
</evidence>
<evidence type="ECO:0000256" key="3">
    <source>
        <dbReference type="ARBA" id="ARBA00023002"/>
    </source>
</evidence>
<dbReference type="InterPro" id="IPR016205">
    <property type="entry name" value="Glycerol_DH"/>
</dbReference>
<feature type="domain" description="Alcohol dehydrogenase iron-type/glycerol dehydrogenase GldA" evidence="9">
    <location>
        <begin position="8"/>
        <end position="154"/>
    </location>
</feature>
<dbReference type="PIRSF" id="PIRSF000112">
    <property type="entry name" value="Glycerol_dehydrogenase"/>
    <property type="match status" value="1"/>
</dbReference>
<dbReference type="PROSITE" id="PS00060">
    <property type="entry name" value="ADH_IRON_2"/>
    <property type="match status" value="1"/>
</dbReference>
<dbReference type="Gene3D" id="3.40.50.1970">
    <property type="match status" value="1"/>
</dbReference>
<comment type="caution">
    <text evidence="10">The sequence shown here is derived from an EMBL/GenBank/DDBJ whole genome shotgun (WGS) entry which is preliminary data.</text>
</comment>
<keyword evidence="3" id="KW-0560">Oxidoreductase</keyword>
<comment type="similarity">
    <text evidence="1">Belongs to the iron-containing alcohol dehydrogenase family.</text>
</comment>
<keyword evidence="2" id="KW-0479">Metal-binding</keyword>
<dbReference type="PANTHER" id="PTHR43616:SF5">
    <property type="entry name" value="GLYCEROL DEHYDROGENASE 1"/>
    <property type="match status" value="1"/>
</dbReference>
<evidence type="ECO:0000256" key="2">
    <source>
        <dbReference type="ARBA" id="ARBA00022723"/>
    </source>
</evidence>
<comment type="pathway">
    <text evidence="5">Polyol metabolism; glycerol fermentation; glycerone phosphate from glycerol (oxidative route): step 1/2.</text>
</comment>
<dbReference type="Gene3D" id="1.20.1090.10">
    <property type="entry name" value="Dehydroquinate synthase-like - alpha domain"/>
    <property type="match status" value="1"/>
</dbReference>
<name>A0ABX3H660_PAEBO</name>
<comment type="catalytic activity">
    <reaction evidence="8">
        <text>glycerol + NAD(+) = dihydroxyacetone + NADH + H(+)</text>
        <dbReference type="Rhea" id="RHEA:13769"/>
        <dbReference type="ChEBI" id="CHEBI:15378"/>
        <dbReference type="ChEBI" id="CHEBI:16016"/>
        <dbReference type="ChEBI" id="CHEBI:17754"/>
        <dbReference type="ChEBI" id="CHEBI:57540"/>
        <dbReference type="ChEBI" id="CHEBI:57945"/>
        <dbReference type="EC" id="1.1.1.6"/>
    </reaction>
</comment>
<dbReference type="InterPro" id="IPR018211">
    <property type="entry name" value="ADH_Fe_CS"/>
</dbReference>
<dbReference type="InterPro" id="IPR001670">
    <property type="entry name" value="ADH_Fe/GldA"/>
</dbReference>
<evidence type="ECO:0000313" key="11">
    <source>
        <dbReference type="Proteomes" id="UP000187412"/>
    </source>
</evidence>
<proteinExistence type="inferred from homology"/>
<evidence type="ECO:0000256" key="6">
    <source>
        <dbReference type="ARBA" id="ARBA00039147"/>
    </source>
</evidence>
<evidence type="ECO:0000256" key="5">
    <source>
        <dbReference type="ARBA" id="ARBA00037918"/>
    </source>
</evidence>
<keyword evidence="11" id="KW-1185">Reference proteome</keyword>
<evidence type="ECO:0000259" key="9">
    <source>
        <dbReference type="Pfam" id="PF00465"/>
    </source>
</evidence>
<dbReference type="EMBL" id="MPTB01000025">
    <property type="protein sequence ID" value="OMD45545.1"/>
    <property type="molecule type" value="Genomic_DNA"/>
</dbReference>
<dbReference type="RefSeq" id="WP_076112350.1">
    <property type="nucleotide sequence ID" value="NZ_MPTB01000025.1"/>
</dbReference>
<dbReference type="PANTHER" id="PTHR43616">
    <property type="entry name" value="GLYCEROL DEHYDROGENASE"/>
    <property type="match status" value="1"/>
</dbReference>
<sequence>MNQVIYSPSKYIQGGGEISKLGAYCRQMGATGAYAIVDPYILSTYGNDIVSSFDAESMPLVQREFKGECCLKLVEQIVADLDLNATGVILGIGGGKTLDTAKAVSRYTGLPVVIVPTVASTDAPCSALSVLYSEEGEFDRYLPLLQSPNAVIADVDIIAKAPPRLLAAGMGDALSTFFEARACRNSGAVTHAGGQSSIAAFALARACLDTLLAEGAIALEDARKGIASAAVGHIVEANIYLSGIGFESGGLAAAHAIHNGLTVLEECRQMLHGEKVAFATLAQLMLEHAAEEEIAAVVAFCREVGLPVTLKEMGLSGVEPGKLMAVAQASCEADSPMANMPFEVSPQDVFDAIIAADRRGQQAG</sequence>
<dbReference type="PROSITE" id="PS00913">
    <property type="entry name" value="ADH_IRON_1"/>
    <property type="match status" value="1"/>
</dbReference>
<gene>
    <name evidence="10" type="primary">gldA</name>
    <name evidence="10" type="ORF">BSK56_19345</name>
</gene>
<accession>A0ABX3H660</accession>
<dbReference type="EC" id="1.1.1.6" evidence="6"/>
<evidence type="ECO:0000313" key="10">
    <source>
        <dbReference type="EMBL" id="OMD45545.1"/>
    </source>
</evidence>
<dbReference type="NCBIfam" id="NF006941">
    <property type="entry name" value="PRK09423.1"/>
    <property type="match status" value="1"/>
</dbReference>
<reference evidence="10 11" key="1">
    <citation type="submission" date="2016-10" db="EMBL/GenBank/DDBJ databases">
        <title>Paenibacillus species isolates.</title>
        <authorList>
            <person name="Beno S.M."/>
        </authorList>
    </citation>
    <scope>NUCLEOTIDE SEQUENCE [LARGE SCALE GENOMIC DNA]</scope>
    <source>
        <strain evidence="10 11">FSL H7-0744</strain>
    </source>
</reference>
<evidence type="ECO:0000256" key="4">
    <source>
        <dbReference type="ARBA" id="ARBA00023027"/>
    </source>
</evidence>